<dbReference type="InterPro" id="IPR000182">
    <property type="entry name" value="GNAT_dom"/>
</dbReference>
<sequence length="235" mass="26319">MSSTPLPHWRPPGVPARRPLDGQYVRLEPLDPDRHGTPLWQALQGPGADPAQWDYMAFGPFATRSAFDAWLSGNQASADPLYFAALDPASGQAQGLLSLLNIVPEHGRIEIGNICFGRAMQRSVRATEAIYLLARHVFELGYRRLEWKCDARNVRSRQAAERLGFAYEGLFRQHLVVKAGNRDTAWYAALDGEWPAIGLAFQRWLAADNFDAAGRQRRRLAELRRRDPAERGTAG</sequence>
<dbReference type="Gene3D" id="3.40.630.30">
    <property type="match status" value="1"/>
</dbReference>
<reference evidence="3 4" key="1">
    <citation type="journal article" date="2021" name="Syst. Appl. Microbiol.">
        <title>Pseudomonas lalucatii sp. nov. isolated from Vallgornera, a karstic cave in Mallorca, Western Mediterranean.</title>
        <authorList>
            <person name="Busquets A."/>
            <person name="Mulet M."/>
            <person name="Gomila M."/>
            <person name="Garcia-Valdes E."/>
        </authorList>
    </citation>
    <scope>NUCLEOTIDE SEQUENCE [LARGE SCALE GENOMIC DNA]</scope>
    <source>
        <strain evidence="3 4">R1b54</strain>
    </source>
</reference>
<dbReference type="InterPro" id="IPR016181">
    <property type="entry name" value="Acyl_CoA_acyltransferase"/>
</dbReference>
<feature type="region of interest" description="Disordered" evidence="1">
    <location>
        <begin position="1"/>
        <end position="20"/>
    </location>
</feature>
<dbReference type="EMBL" id="JADPMV010000001">
    <property type="protein sequence ID" value="MBS7662650.1"/>
    <property type="molecule type" value="Genomic_DNA"/>
</dbReference>
<dbReference type="PANTHER" id="PTHR43441">
    <property type="entry name" value="RIBOSOMAL-PROTEIN-SERINE ACETYLTRANSFERASE"/>
    <property type="match status" value="1"/>
</dbReference>
<keyword evidence="4" id="KW-1185">Reference proteome</keyword>
<evidence type="ECO:0000313" key="4">
    <source>
        <dbReference type="Proteomes" id="UP001196601"/>
    </source>
</evidence>
<dbReference type="RefSeq" id="WP_213639946.1">
    <property type="nucleotide sequence ID" value="NZ_JADPMV010000001.1"/>
</dbReference>
<dbReference type="InterPro" id="IPR051908">
    <property type="entry name" value="Ribosomal_N-acetyltransferase"/>
</dbReference>
<comment type="caution">
    <text evidence="3">The sequence shown here is derived from an EMBL/GenBank/DDBJ whole genome shotgun (WGS) entry which is preliminary data.</text>
</comment>
<proteinExistence type="predicted"/>
<gene>
    <name evidence="3" type="ORF">I0D00_11970</name>
</gene>
<evidence type="ECO:0000256" key="1">
    <source>
        <dbReference type="SAM" id="MobiDB-lite"/>
    </source>
</evidence>
<dbReference type="PROSITE" id="PS51186">
    <property type="entry name" value="GNAT"/>
    <property type="match status" value="1"/>
</dbReference>
<dbReference type="Pfam" id="PF13302">
    <property type="entry name" value="Acetyltransf_3"/>
    <property type="match status" value="1"/>
</dbReference>
<evidence type="ECO:0000313" key="3">
    <source>
        <dbReference type="EMBL" id="MBS7662650.1"/>
    </source>
</evidence>
<organism evidence="3 4">
    <name type="scientific">Pseudomonas lalucatii</name>
    <dbReference type="NCBI Taxonomy" id="1424203"/>
    <lineage>
        <taxon>Bacteria</taxon>
        <taxon>Pseudomonadati</taxon>
        <taxon>Pseudomonadota</taxon>
        <taxon>Gammaproteobacteria</taxon>
        <taxon>Pseudomonadales</taxon>
        <taxon>Pseudomonadaceae</taxon>
        <taxon>Pseudomonas</taxon>
    </lineage>
</organism>
<dbReference type="PANTHER" id="PTHR43441:SF2">
    <property type="entry name" value="FAMILY ACETYLTRANSFERASE, PUTATIVE (AFU_ORTHOLOGUE AFUA_7G00850)-RELATED"/>
    <property type="match status" value="1"/>
</dbReference>
<name>A0ABS5Q1K2_9PSED</name>
<dbReference type="SUPFAM" id="SSF55729">
    <property type="entry name" value="Acyl-CoA N-acyltransferases (Nat)"/>
    <property type="match status" value="1"/>
</dbReference>
<dbReference type="Proteomes" id="UP001196601">
    <property type="component" value="Unassembled WGS sequence"/>
</dbReference>
<accession>A0ABS5Q1K2</accession>
<evidence type="ECO:0000259" key="2">
    <source>
        <dbReference type="PROSITE" id="PS51186"/>
    </source>
</evidence>
<protein>
    <submittedName>
        <fullName evidence="3">GNAT family N-acetyltransferase</fullName>
    </submittedName>
</protein>
<feature type="domain" description="N-acetyltransferase" evidence="2">
    <location>
        <begin position="37"/>
        <end position="193"/>
    </location>
</feature>